<evidence type="ECO:0008006" key="4">
    <source>
        <dbReference type="Google" id="ProtNLM"/>
    </source>
</evidence>
<keyword evidence="3" id="KW-1185">Reference proteome</keyword>
<dbReference type="EMBL" id="SFCC01000010">
    <property type="protein sequence ID" value="RZQ62014.1"/>
    <property type="molecule type" value="Genomic_DNA"/>
</dbReference>
<evidence type="ECO:0000313" key="2">
    <source>
        <dbReference type="EMBL" id="RZQ62014.1"/>
    </source>
</evidence>
<organism evidence="2 3">
    <name type="scientific">Amycolatopsis suaedae</name>
    <dbReference type="NCBI Taxonomy" id="2510978"/>
    <lineage>
        <taxon>Bacteria</taxon>
        <taxon>Bacillati</taxon>
        <taxon>Actinomycetota</taxon>
        <taxon>Actinomycetes</taxon>
        <taxon>Pseudonocardiales</taxon>
        <taxon>Pseudonocardiaceae</taxon>
        <taxon>Amycolatopsis</taxon>
    </lineage>
</organism>
<reference evidence="2 3" key="1">
    <citation type="submission" date="2019-02" db="EMBL/GenBank/DDBJ databases">
        <title>Draft genome sequence of Amycolatopsis sp. 8-3EHSu isolated from roots of Suaeda maritima.</title>
        <authorList>
            <person name="Duangmal K."/>
            <person name="Chantavorakit T."/>
        </authorList>
    </citation>
    <scope>NUCLEOTIDE SEQUENCE [LARGE SCALE GENOMIC DNA]</scope>
    <source>
        <strain evidence="2 3">8-3EHSu</strain>
    </source>
</reference>
<name>A0A4Q7J7J7_9PSEU</name>
<accession>A0A4Q7J7J7</accession>
<dbReference type="Proteomes" id="UP000292003">
    <property type="component" value="Unassembled WGS sequence"/>
</dbReference>
<proteinExistence type="predicted"/>
<evidence type="ECO:0000313" key="3">
    <source>
        <dbReference type="Proteomes" id="UP000292003"/>
    </source>
</evidence>
<keyword evidence="1" id="KW-0472">Membrane</keyword>
<protein>
    <recommendedName>
        <fullName evidence="4">CU044_5270 family protein</fullName>
    </recommendedName>
</protein>
<sequence>MKRDDYAAELTGFEQRLLDGLRAAHVPEAGLSPATPIRPRPPRWRPVLALAATAAAVAAAVIVPATLGGDEPGQQHAAPPVAPASISYVRGIAGETYKSLEGGELTVEVRSDQQVWLSDQGEVRVRTEPYRQASCHATVDERPCDGWLARYAGQLGLTTAPVDQRIGPSPDTASAVQPTTRELLAEPEFTGGYDLRGLSPDPARLDEVISRLARGWYPGPGKPIPTGGPELDLQKRRVLLELAAEPALPPAVRLTATTMFGQAEPAIDRVGRGGTRLTVATAMGGVIVVTIDPRSGALLEVERQVPVPPDNKRPATNVVAGTFAVYLAVDRVHSFDETR</sequence>
<feature type="transmembrane region" description="Helical" evidence="1">
    <location>
        <begin position="47"/>
        <end position="67"/>
    </location>
</feature>
<keyword evidence="1" id="KW-1133">Transmembrane helix</keyword>
<comment type="caution">
    <text evidence="2">The sequence shown here is derived from an EMBL/GenBank/DDBJ whole genome shotgun (WGS) entry which is preliminary data.</text>
</comment>
<evidence type="ECO:0000256" key="1">
    <source>
        <dbReference type="SAM" id="Phobius"/>
    </source>
</evidence>
<keyword evidence="1" id="KW-0812">Transmembrane</keyword>
<dbReference type="RefSeq" id="WP_130477106.1">
    <property type="nucleotide sequence ID" value="NZ_SFCC01000010.1"/>
</dbReference>
<dbReference type="AlphaFoldDB" id="A0A4Q7J7J7"/>
<gene>
    <name evidence="2" type="ORF">EWH70_20680</name>
</gene>